<dbReference type="SUPFAM" id="SSF69593">
    <property type="entry name" value="Glycerol-3-phosphate (1)-acyltransferase"/>
    <property type="match status" value="1"/>
</dbReference>
<dbReference type="InterPro" id="IPR002123">
    <property type="entry name" value="Plipid/glycerol_acylTrfase"/>
</dbReference>
<gene>
    <name evidence="4" type="ORF">ACFFLM_16800</name>
</gene>
<organism evidence="4 5">
    <name type="scientific">Deinococcus oregonensis</name>
    <dbReference type="NCBI Taxonomy" id="1805970"/>
    <lineage>
        <taxon>Bacteria</taxon>
        <taxon>Thermotogati</taxon>
        <taxon>Deinococcota</taxon>
        <taxon>Deinococci</taxon>
        <taxon>Deinococcales</taxon>
        <taxon>Deinococcaceae</taxon>
        <taxon>Deinococcus</taxon>
    </lineage>
</organism>
<dbReference type="EMBL" id="JBHLYR010000052">
    <property type="protein sequence ID" value="MFB9993623.1"/>
    <property type="molecule type" value="Genomic_DNA"/>
</dbReference>
<comment type="caution">
    <text evidence="4">The sequence shown here is derived from an EMBL/GenBank/DDBJ whole genome shotgun (WGS) entry which is preliminary data.</text>
</comment>
<evidence type="ECO:0000313" key="5">
    <source>
        <dbReference type="Proteomes" id="UP001589733"/>
    </source>
</evidence>
<keyword evidence="5" id="KW-1185">Reference proteome</keyword>
<dbReference type="GO" id="GO:0016746">
    <property type="term" value="F:acyltransferase activity"/>
    <property type="evidence" value="ECO:0007669"/>
    <property type="project" value="UniProtKB-KW"/>
</dbReference>
<evidence type="ECO:0000256" key="2">
    <source>
        <dbReference type="ARBA" id="ARBA00023315"/>
    </source>
</evidence>
<name>A0ABV6B5D8_9DEIO</name>
<evidence type="ECO:0000259" key="3">
    <source>
        <dbReference type="SMART" id="SM00563"/>
    </source>
</evidence>
<reference evidence="4 5" key="1">
    <citation type="submission" date="2024-09" db="EMBL/GenBank/DDBJ databases">
        <authorList>
            <person name="Sun Q."/>
            <person name="Mori K."/>
        </authorList>
    </citation>
    <scope>NUCLEOTIDE SEQUENCE [LARGE SCALE GENOMIC DNA]</scope>
    <source>
        <strain evidence="4 5">JCM 13503</strain>
    </source>
</reference>
<dbReference type="Pfam" id="PF01553">
    <property type="entry name" value="Acyltransferase"/>
    <property type="match status" value="1"/>
</dbReference>
<keyword evidence="2 4" id="KW-0012">Acyltransferase</keyword>
<proteinExistence type="predicted"/>
<dbReference type="RefSeq" id="WP_380012822.1">
    <property type="nucleotide sequence ID" value="NZ_JBHLYR010000052.1"/>
</dbReference>
<dbReference type="PANTHER" id="PTHR10434">
    <property type="entry name" value="1-ACYL-SN-GLYCEROL-3-PHOSPHATE ACYLTRANSFERASE"/>
    <property type="match status" value="1"/>
</dbReference>
<keyword evidence="1" id="KW-0808">Transferase</keyword>
<dbReference type="PANTHER" id="PTHR10434:SF9">
    <property type="entry name" value="PHOSPHOLIPID_GLYCEROL ACYLTRANSFERASE DOMAIN-CONTAINING PROTEIN"/>
    <property type="match status" value="1"/>
</dbReference>
<dbReference type="Proteomes" id="UP001589733">
    <property type="component" value="Unassembled WGS sequence"/>
</dbReference>
<evidence type="ECO:0000256" key="1">
    <source>
        <dbReference type="ARBA" id="ARBA00022679"/>
    </source>
</evidence>
<evidence type="ECO:0000313" key="4">
    <source>
        <dbReference type="EMBL" id="MFB9993623.1"/>
    </source>
</evidence>
<sequence length="203" mass="22646">MSVLWLNQRPTLWSRLASFVLRVAGWESLIAPPPGPKFVAAAAPHTSNLDFWPALLWRWGTRIPVHWVGKKELFRFPLGLFMRAVGGLPVNRQRAGGNFVDAVVALIHSQKEIVLVVAPEGTRKRGQYWKTGFYHMALEAGVPIGIVVLDWQHKRVGIIGYLTPTGDIDADFAVIREMLKDVRGRVPAFETPIVPRPKEAGKA</sequence>
<dbReference type="SMART" id="SM00563">
    <property type="entry name" value="PlsC"/>
    <property type="match status" value="1"/>
</dbReference>
<protein>
    <submittedName>
        <fullName evidence="4">1-acyl-sn-glycerol-3-phosphate acyltransferase</fullName>
    </submittedName>
</protein>
<feature type="domain" description="Phospholipid/glycerol acyltransferase" evidence="3">
    <location>
        <begin position="39"/>
        <end position="149"/>
    </location>
</feature>
<accession>A0ABV6B5D8</accession>